<accession>A0A2N8HF22</accession>
<organism evidence="2 3">
    <name type="scientific">Akkermansia muciniphila</name>
    <dbReference type="NCBI Taxonomy" id="239935"/>
    <lineage>
        <taxon>Bacteria</taxon>
        <taxon>Pseudomonadati</taxon>
        <taxon>Verrucomicrobiota</taxon>
        <taxon>Verrucomicrobiia</taxon>
        <taxon>Verrucomicrobiales</taxon>
        <taxon>Akkermansiaceae</taxon>
        <taxon>Akkermansia</taxon>
    </lineage>
</organism>
<gene>
    <name evidence="2" type="ORF">CXU22_03540</name>
</gene>
<keyword evidence="1" id="KW-0812">Transmembrane</keyword>
<sequence length="152" mass="16459">MNTTTCCNHTDEIAKAIYNQHNAELHPGLPSDWETLPEEEKQAWRKVAGNLLPTLGEHALNDLLAYAKRKLKESSPTWQKILWGLAAAAILAALSWLASLGLTGCGHTVDITQEGASICKDGACLVIKDGHIYYTPAEKTPAAGTAPVRQEK</sequence>
<evidence type="ECO:0000313" key="2">
    <source>
        <dbReference type="EMBL" id="PNC18882.1"/>
    </source>
</evidence>
<feature type="transmembrane region" description="Helical" evidence="1">
    <location>
        <begin position="81"/>
        <end position="102"/>
    </location>
</feature>
<dbReference type="AlphaFoldDB" id="A0A2N8HF22"/>
<dbReference type="OrthoDB" id="200117at2"/>
<keyword evidence="1" id="KW-0472">Membrane</keyword>
<keyword evidence="1" id="KW-1133">Transmembrane helix</keyword>
<protein>
    <submittedName>
        <fullName evidence="2">Uncharacterized protein</fullName>
    </submittedName>
</protein>
<name>A0A2N8HF22_9BACT</name>
<evidence type="ECO:0000256" key="1">
    <source>
        <dbReference type="SAM" id="Phobius"/>
    </source>
</evidence>
<dbReference type="RefSeq" id="WP_102712623.1">
    <property type="nucleotide sequence ID" value="NZ_PJKA01000006.1"/>
</dbReference>
<dbReference type="Proteomes" id="UP000236000">
    <property type="component" value="Unassembled WGS sequence"/>
</dbReference>
<reference evidence="2 3" key="1">
    <citation type="journal article" date="2017" name="BMC Genomics">
        <title>Genome sequencing of 39 Akkermansia muciniphila isolates reveals its population structure, genomic and functional diverisity, and global distribution in mammalian gut microbiotas.</title>
        <authorList>
            <person name="Guo X."/>
            <person name="Li S."/>
            <person name="Zhang J."/>
            <person name="Wu F."/>
            <person name="Li X."/>
            <person name="Wu D."/>
            <person name="Zhang M."/>
            <person name="Ou Z."/>
            <person name="Jie Z."/>
            <person name="Yan Q."/>
            <person name="Li P."/>
            <person name="Yi J."/>
            <person name="Peng Y."/>
        </authorList>
    </citation>
    <scope>NUCLEOTIDE SEQUENCE [LARGE SCALE GENOMIC DNA]</scope>
    <source>
        <strain evidence="2 3">GP24</strain>
    </source>
</reference>
<comment type="caution">
    <text evidence="2">The sequence shown here is derived from an EMBL/GenBank/DDBJ whole genome shotgun (WGS) entry which is preliminary data.</text>
</comment>
<proteinExistence type="predicted"/>
<dbReference type="EMBL" id="PJKA01000006">
    <property type="protein sequence ID" value="PNC18882.1"/>
    <property type="molecule type" value="Genomic_DNA"/>
</dbReference>
<evidence type="ECO:0000313" key="3">
    <source>
        <dbReference type="Proteomes" id="UP000236000"/>
    </source>
</evidence>